<keyword evidence="1" id="KW-0732">Signal</keyword>
<proteinExistence type="predicted"/>
<reference evidence="2" key="1">
    <citation type="submission" date="2024-07" db="EMBL/GenBank/DDBJ databases">
        <title>Complete genome sequence of Verrucomicrobiaceae bacterium NT6N.</title>
        <authorList>
            <person name="Huang C."/>
            <person name="Takami H."/>
            <person name="Hamasaki K."/>
        </authorList>
    </citation>
    <scope>NUCLEOTIDE SEQUENCE</scope>
    <source>
        <strain evidence="2">NT6N</strain>
    </source>
</reference>
<protein>
    <recommendedName>
        <fullName evidence="3">Alpha-galactosidase</fullName>
    </recommendedName>
</protein>
<feature type="signal peptide" evidence="1">
    <location>
        <begin position="1"/>
        <end position="27"/>
    </location>
</feature>
<sequence>MFKSAFYHIPCLVLIASSVSLLPQAEAAEFTIGNKLISRTISDDGGQLKTVSLKNAEMDKTIPNADSGEFSLTYSIAGKSRTVTSADFKAGTPKDWSAEGVSGKELVLSGKDIPLNVVVRYGVKGDQPVLWKKLEVTAQSELVLNGVQIENLGIADAYTAYRPTDILAFGPAKWTPPLGQPVYTKESGMWFGTEFPAARNHAKDGKLYCGYKTKTALKKGDTWSSYPAVMGVADDTRFLKDAFFEYIDTVRIRPLRLQTQYNSWFDFHKKVDSKGFVSSVNKVNDELVVKRGVPPLSAYVIDDGWQNSKADWSKTGVWPKNNKFEEDFKSSREAIAKAKSKLGLWVSPGCNFGGQPAIPAMKKAGWKTLDPWMSLIGEQYMSSLEKRMTELAGSPVSYFKLDGLFGHLRARNFDIEGFKGGEEELNANKYDEAKELYLSLGTERLMAIFAKMAEANPDVYITISNGAYLSPWWLQSVDAVWMINAGDAARGSGRTDELVYRDGIYYRLFAEKHDNTQFPIHSLFNHEPKKTSTGESADEFRRYLYMNLSRGTGFVELYLITKELSESDWDVLAEGLKWVHKAFPTFQRARMIGGYPRKKEVYGFTGWTDDQGYLSLHNPGEETKEFTFTLNRENGLTKTSVAAKTKFSVASPLKGDAEGLSKEVTAGESITITLPPRAIRVIDFNRVR</sequence>
<evidence type="ECO:0000313" key="2">
    <source>
        <dbReference type="EMBL" id="BDS06296.1"/>
    </source>
</evidence>
<dbReference type="EMBL" id="AP026866">
    <property type="protein sequence ID" value="BDS06296.1"/>
    <property type="molecule type" value="Genomic_DNA"/>
</dbReference>
<evidence type="ECO:0000256" key="1">
    <source>
        <dbReference type="SAM" id="SignalP"/>
    </source>
</evidence>
<name>A0AAT9FK21_9BACT</name>
<dbReference type="AlphaFoldDB" id="A0AAT9FK21"/>
<dbReference type="KEGG" id="osu:NT6N_13360"/>
<dbReference type="Gene3D" id="3.20.20.70">
    <property type="entry name" value="Aldolase class I"/>
    <property type="match status" value="1"/>
</dbReference>
<dbReference type="SUPFAM" id="SSF51445">
    <property type="entry name" value="(Trans)glycosidases"/>
    <property type="match status" value="1"/>
</dbReference>
<feature type="chain" id="PRO_5043692185" description="Alpha-galactosidase" evidence="1">
    <location>
        <begin position="28"/>
        <end position="688"/>
    </location>
</feature>
<dbReference type="InterPro" id="IPR017853">
    <property type="entry name" value="GH"/>
</dbReference>
<dbReference type="InterPro" id="IPR013785">
    <property type="entry name" value="Aldolase_TIM"/>
</dbReference>
<organism evidence="2">
    <name type="scientific">Oceaniferula spumae</name>
    <dbReference type="NCBI Taxonomy" id="2979115"/>
    <lineage>
        <taxon>Bacteria</taxon>
        <taxon>Pseudomonadati</taxon>
        <taxon>Verrucomicrobiota</taxon>
        <taxon>Verrucomicrobiia</taxon>
        <taxon>Verrucomicrobiales</taxon>
        <taxon>Verrucomicrobiaceae</taxon>
        <taxon>Oceaniferula</taxon>
    </lineage>
</organism>
<accession>A0AAT9FK21</accession>
<evidence type="ECO:0008006" key="3">
    <source>
        <dbReference type="Google" id="ProtNLM"/>
    </source>
</evidence>
<gene>
    <name evidence="2" type="ORF">NT6N_13360</name>
</gene>